<sequence>MTGTATVPRTAEELRAAILERYDTFSKRLQQIARFVLDHPDDLALETLAVVAERSGVQPSAIVRFAKALGYSGAMPMQRLLRDGLLANHTALGYGERVRQFNVALDQQAGVDGDGDLLAEFVDRDTLALENLRQTMTKTELTRAVKLIDQAQTLYVIGFRRAFPVASYLAYSLQQVGKRTIFVDGVGGLTGQQMGAVGETDLLIAISYHPYAEETVHAVEAAVSAGAKVLSITDSLVSPMAKMAAHVLQVRESEVRGFRSLAASLCLAQTLVITLAFERERAGAKSASRTRRRKA</sequence>
<gene>
    <name evidence="6" type="ORF">FHS74_001685</name>
</gene>
<feature type="domain" description="HTH rpiR-type" evidence="4">
    <location>
        <begin position="12"/>
        <end position="88"/>
    </location>
</feature>
<organism evidence="6 7">
    <name type="scientific">Nitrospirillum iridis</name>
    <dbReference type="NCBI Taxonomy" id="765888"/>
    <lineage>
        <taxon>Bacteria</taxon>
        <taxon>Pseudomonadati</taxon>
        <taxon>Pseudomonadota</taxon>
        <taxon>Alphaproteobacteria</taxon>
        <taxon>Rhodospirillales</taxon>
        <taxon>Azospirillaceae</taxon>
        <taxon>Nitrospirillum</taxon>
    </lineage>
</organism>
<dbReference type="RefSeq" id="WP_184799383.1">
    <property type="nucleotide sequence ID" value="NZ_JACIIZ010000004.1"/>
</dbReference>
<evidence type="ECO:0000313" key="6">
    <source>
        <dbReference type="EMBL" id="MBB6251140.1"/>
    </source>
</evidence>
<evidence type="ECO:0000259" key="5">
    <source>
        <dbReference type="PROSITE" id="PS51464"/>
    </source>
</evidence>
<dbReference type="PROSITE" id="PS51464">
    <property type="entry name" value="SIS"/>
    <property type="match status" value="1"/>
</dbReference>
<dbReference type="GO" id="GO:0097367">
    <property type="term" value="F:carbohydrate derivative binding"/>
    <property type="evidence" value="ECO:0007669"/>
    <property type="project" value="InterPro"/>
</dbReference>
<dbReference type="InterPro" id="IPR009057">
    <property type="entry name" value="Homeodomain-like_sf"/>
</dbReference>
<feature type="domain" description="SIS" evidence="5">
    <location>
        <begin position="144"/>
        <end position="287"/>
    </location>
</feature>
<dbReference type="InterPro" id="IPR035472">
    <property type="entry name" value="RpiR-like_SIS"/>
</dbReference>
<keyword evidence="7" id="KW-1185">Reference proteome</keyword>
<dbReference type="AlphaFoldDB" id="A0A7X0AXY1"/>
<dbReference type="InterPro" id="IPR001347">
    <property type="entry name" value="SIS_dom"/>
</dbReference>
<dbReference type="SUPFAM" id="SSF46689">
    <property type="entry name" value="Homeodomain-like"/>
    <property type="match status" value="1"/>
</dbReference>
<evidence type="ECO:0000259" key="4">
    <source>
        <dbReference type="PROSITE" id="PS51071"/>
    </source>
</evidence>
<dbReference type="Proteomes" id="UP000539175">
    <property type="component" value="Unassembled WGS sequence"/>
</dbReference>
<comment type="caution">
    <text evidence="6">The sequence shown here is derived from an EMBL/GenBank/DDBJ whole genome shotgun (WGS) entry which is preliminary data.</text>
</comment>
<dbReference type="InterPro" id="IPR047640">
    <property type="entry name" value="RpiR-like"/>
</dbReference>
<proteinExistence type="predicted"/>
<dbReference type="PANTHER" id="PTHR30514">
    <property type="entry name" value="GLUCOKINASE"/>
    <property type="match status" value="1"/>
</dbReference>
<evidence type="ECO:0000256" key="3">
    <source>
        <dbReference type="ARBA" id="ARBA00023163"/>
    </source>
</evidence>
<dbReference type="InterPro" id="IPR046348">
    <property type="entry name" value="SIS_dom_sf"/>
</dbReference>
<dbReference type="InterPro" id="IPR000281">
    <property type="entry name" value="HTH_RpiR"/>
</dbReference>
<dbReference type="GO" id="GO:0003677">
    <property type="term" value="F:DNA binding"/>
    <property type="evidence" value="ECO:0007669"/>
    <property type="project" value="UniProtKB-KW"/>
</dbReference>
<evidence type="ECO:0000313" key="7">
    <source>
        <dbReference type="Proteomes" id="UP000539175"/>
    </source>
</evidence>
<name>A0A7X0AXY1_9PROT</name>
<evidence type="ECO:0000256" key="1">
    <source>
        <dbReference type="ARBA" id="ARBA00023015"/>
    </source>
</evidence>
<dbReference type="Pfam" id="PF01380">
    <property type="entry name" value="SIS"/>
    <property type="match status" value="1"/>
</dbReference>
<dbReference type="EMBL" id="JACIIZ010000004">
    <property type="protein sequence ID" value="MBB6251140.1"/>
    <property type="molecule type" value="Genomic_DNA"/>
</dbReference>
<dbReference type="GO" id="GO:0003700">
    <property type="term" value="F:DNA-binding transcription factor activity"/>
    <property type="evidence" value="ECO:0007669"/>
    <property type="project" value="InterPro"/>
</dbReference>
<keyword evidence="2 6" id="KW-0238">DNA-binding</keyword>
<dbReference type="Gene3D" id="1.10.10.10">
    <property type="entry name" value="Winged helix-like DNA-binding domain superfamily/Winged helix DNA-binding domain"/>
    <property type="match status" value="1"/>
</dbReference>
<protein>
    <submittedName>
        <fullName evidence="6">DNA-binding MurR/RpiR family transcriptional regulator</fullName>
    </submittedName>
</protein>
<dbReference type="PANTHER" id="PTHR30514:SF20">
    <property type="entry name" value="TRANSCRIPTIONAL REGULATOR"/>
    <property type="match status" value="1"/>
</dbReference>
<evidence type="ECO:0000256" key="2">
    <source>
        <dbReference type="ARBA" id="ARBA00023125"/>
    </source>
</evidence>
<dbReference type="PROSITE" id="PS51071">
    <property type="entry name" value="HTH_RPIR"/>
    <property type="match status" value="1"/>
</dbReference>
<dbReference type="SUPFAM" id="SSF53697">
    <property type="entry name" value="SIS domain"/>
    <property type="match status" value="1"/>
</dbReference>
<dbReference type="CDD" id="cd05013">
    <property type="entry name" value="SIS_RpiR"/>
    <property type="match status" value="1"/>
</dbReference>
<keyword evidence="3" id="KW-0804">Transcription</keyword>
<reference evidence="6 7" key="1">
    <citation type="submission" date="2020-08" db="EMBL/GenBank/DDBJ databases">
        <title>Genomic Encyclopedia of Type Strains, Phase IV (KMG-IV): sequencing the most valuable type-strain genomes for metagenomic binning, comparative biology and taxonomic classification.</title>
        <authorList>
            <person name="Goeker M."/>
        </authorList>
    </citation>
    <scope>NUCLEOTIDE SEQUENCE [LARGE SCALE GENOMIC DNA]</scope>
    <source>
        <strain evidence="6 7">DSM 22198</strain>
    </source>
</reference>
<dbReference type="InterPro" id="IPR036388">
    <property type="entry name" value="WH-like_DNA-bd_sf"/>
</dbReference>
<dbReference type="GO" id="GO:1901135">
    <property type="term" value="P:carbohydrate derivative metabolic process"/>
    <property type="evidence" value="ECO:0007669"/>
    <property type="project" value="InterPro"/>
</dbReference>
<accession>A0A7X0AXY1</accession>
<keyword evidence="1" id="KW-0805">Transcription regulation</keyword>
<dbReference type="Gene3D" id="3.40.50.10490">
    <property type="entry name" value="Glucose-6-phosphate isomerase like protein, domain 1"/>
    <property type="match status" value="1"/>
</dbReference>
<dbReference type="Pfam" id="PF01418">
    <property type="entry name" value="HTH_6"/>
    <property type="match status" value="1"/>
</dbReference>